<comment type="caution">
    <text evidence="2">The sequence shown here is derived from an EMBL/GenBank/DDBJ whole genome shotgun (WGS) entry which is preliminary data.</text>
</comment>
<feature type="region of interest" description="Disordered" evidence="1">
    <location>
        <begin position="274"/>
        <end position="301"/>
    </location>
</feature>
<feature type="compositionally biased region" description="Polar residues" evidence="1">
    <location>
        <begin position="288"/>
        <end position="301"/>
    </location>
</feature>
<dbReference type="EMBL" id="JAKLMC020000021">
    <property type="protein sequence ID" value="KAK5951304.1"/>
    <property type="molecule type" value="Genomic_DNA"/>
</dbReference>
<sequence>MASKQIDAISSFQHLVNNVPQWKAQISELASYAAGRHDEFVAEYSRLVHHVKGRRKKSASIASIRSSDEEQQERDDAEDLPRSPRPSELAGMNPLEAGNRFIYAQAHRKRKPGTSMRSNASGPRAYRSKQMAVIYYDSHIQAELDKLVKGFGAARNTLRKGKNAYTAAKGFALPSLSRRYETFDYLVPNTISRPHPRLSKASTETSVPTATDARNGDEAFATTDKELEQIQALCETAAHQAIRDGDCKVELQEAVSKLDVLFAMAESTLVMLSTEKQKRDEEEAQAGENASVSDNTSTQSTLCEKPSIEAMSKAHKILPPVIESLENLKRPPLPTAISAPTAPLVADTIEVDDNDDDSSVDIDLNITNYRSAGRRLVV</sequence>
<feature type="region of interest" description="Disordered" evidence="1">
    <location>
        <begin position="55"/>
        <end position="93"/>
    </location>
</feature>
<gene>
    <name evidence="2" type="ORF">OHC33_007722</name>
</gene>
<dbReference type="Proteomes" id="UP001316803">
    <property type="component" value="Unassembled WGS sequence"/>
</dbReference>
<protein>
    <submittedName>
        <fullName evidence="2">Uncharacterized protein</fullName>
    </submittedName>
</protein>
<feature type="compositionally biased region" description="Acidic residues" evidence="1">
    <location>
        <begin position="69"/>
        <end position="78"/>
    </location>
</feature>
<reference evidence="2 3" key="1">
    <citation type="submission" date="2022-12" db="EMBL/GenBank/DDBJ databases">
        <title>Genomic features and morphological characterization of a novel Knufia sp. strain isolated from spacecraft assembly facility.</title>
        <authorList>
            <person name="Teixeira M."/>
            <person name="Chander A.M."/>
            <person name="Stajich J.E."/>
            <person name="Venkateswaran K."/>
        </authorList>
    </citation>
    <scope>NUCLEOTIDE SEQUENCE [LARGE SCALE GENOMIC DNA]</scope>
    <source>
        <strain evidence="2 3">FJI-L2-BK-P2</strain>
    </source>
</reference>
<evidence type="ECO:0000256" key="1">
    <source>
        <dbReference type="SAM" id="MobiDB-lite"/>
    </source>
</evidence>
<organism evidence="2 3">
    <name type="scientific">Knufia fluminis</name>
    <dbReference type="NCBI Taxonomy" id="191047"/>
    <lineage>
        <taxon>Eukaryota</taxon>
        <taxon>Fungi</taxon>
        <taxon>Dikarya</taxon>
        <taxon>Ascomycota</taxon>
        <taxon>Pezizomycotina</taxon>
        <taxon>Eurotiomycetes</taxon>
        <taxon>Chaetothyriomycetidae</taxon>
        <taxon>Chaetothyriales</taxon>
        <taxon>Trichomeriaceae</taxon>
        <taxon>Knufia</taxon>
    </lineage>
</organism>
<accession>A0AAN8I483</accession>
<dbReference type="AlphaFoldDB" id="A0AAN8I483"/>
<name>A0AAN8I483_9EURO</name>
<keyword evidence="3" id="KW-1185">Reference proteome</keyword>
<evidence type="ECO:0000313" key="2">
    <source>
        <dbReference type="EMBL" id="KAK5951304.1"/>
    </source>
</evidence>
<evidence type="ECO:0000313" key="3">
    <source>
        <dbReference type="Proteomes" id="UP001316803"/>
    </source>
</evidence>
<proteinExistence type="predicted"/>